<name>A0AAW1UWB7_9CUCU</name>
<comment type="caution">
    <text evidence="5">The sequence shown here is derived from an EMBL/GenBank/DDBJ whole genome shotgun (WGS) entry which is preliminary data.</text>
</comment>
<keyword evidence="6" id="KW-1185">Reference proteome</keyword>
<dbReference type="Proteomes" id="UP001431783">
    <property type="component" value="Unassembled WGS sequence"/>
</dbReference>
<dbReference type="InterPro" id="IPR001611">
    <property type="entry name" value="Leu-rich_rpt"/>
</dbReference>
<feature type="signal peptide" evidence="4">
    <location>
        <begin position="1"/>
        <end position="20"/>
    </location>
</feature>
<organism evidence="5 6">
    <name type="scientific">Henosepilachna vigintioctopunctata</name>
    <dbReference type="NCBI Taxonomy" id="420089"/>
    <lineage>
        <taxon>Eukaryota</taxon>
        <taxon>Metazoa</taxon>
        <taxon>Ecdysozoa</taxon>
        <taxon>Arthropoda</taxon>
        <taxon>Hexapoda</taxon>
        <taxon>Insecta</taxon>
        <taxon>Pterygota</taxon>
        <taxon>Neoptera</taxon>
        <taxon>Endopterygota</taxon>
        <taxon>Coleoptera</taxon>
        <taxon>Polyphaga</taxon>
        <taxon>Cucujiformia</taxon>
        <taxon>Coccinelloidea</taxon>
        <taxon>Coccinellidae</taxon>
        <taxon>Epilachninae</taxon>
        <taxon>Epilachnini</taxon>
        <taxon>Henosepilachna</taxon>
    </lineage>
</organism>
<reference evidence="5 6" key="1">
    <citation type="submission" date="2023-03" db="EMBL/GenBank/DDBJ databases">
        <title>Genome insight into feeding habits of ladybird beetles.</title>
        <authorList>
            <person name="Li H.-S."/>
            <person name="Huang Y.-H."/>
            <person name="Pang H."/>
        </authorList>
    </citation>
    <scope>NUCLEOTIDE SEQUENCE [LARGE SCALE GENOMIC DNA]</scope>
    <source>
        <strain evidence="5">SYSU_2023b</strain>
        <tissue evidence="5">Whole body</tissue>
    </source>
</reference>
<dbReference type="PANTHER" id="PTHR24373">
    <property type="entry name" value="SLIT RELATED LEUCINE-RICH REPEAT NEURONAL PROTEIN"/>
    <property type="match status" value="1"/>
</dbReference>
<gene>
    <name evidence="5" type="ORF">WA026_018433</name>
</gene>
<dbReference type="InterPro" id="IPR050328">
    <property type="entry name" value="Dev_Immune_Receptor"/>
</dbReference>
<dbReference type="SUPFAM" id="SSF52058">
    <property type="entry name" value="L domain-like"/>
    <property type="match status" value="1"/>
</dbReference>
<dbReference type="PANTHER" id="PTHR24373:SF387">
    <property type="entry name" value="LEUCINE-RICH REPEATS AND IMMUNOGLOBULIN-LIKE DOMAINS PROTEIN SMA-10"/>
    <property type="match status" value="1"/>
</dbReference>
<keyword evidence="3" id="KW-0677">Repeat</keyword>
<dbReference type="GO" id="GO:0005615">
    <property type="term" value="C:extracellular space"/>
    <property type="evidence" value="ECO:0007669"/>
    <property type="project" value="TreeGrafter"/>
</dbReference>
<dbReference type="SMART" id="SM00369">
    <property type="entry name" value="LRR_TYP"/>
    <property type="match status" value="11"/>
</dbReference>
<evidence type="ECO:0000313" key="6">
    <source>
        <dbReference type="Proteomes" id="UP001431783"/>
    </source>
</evidence>
<dbReference type="SMART" id="SM00364">
    <property type="entry name" value="LRR_BAC"/>
    <property type="match status" value="5"/>
</dbReference>
<sequence length="651" mass="72513">MTSALLLTMINVSMIHCPISKDIMPCTCRMGTGPLSISVQCAGMNSFTDVYSALHGHFNMHDRVSLSVAGSSIDDMPRAAFKKLNMSIVNLYLNHDNLFKVDAEIFEGLCGVTLLNLADNFIDQVPEHIMSNLPHLGTLDMGRTKIRELKDSNFKIPQLECLLVPGCLITTIEKNALPTELRKLHLGRNALTTLNGTIRGLYQLNWLLINDNDIQDLEGELPEGAPKLYMILASNNKIEKLPSALMTLPALKSLFLQHNRLKSLDGYLSKSRRLERVNLDNNIIDTLTESDFKETESLEHLFLGFNRITTLNNSLLSLRNLQFLNVTMNLLEEFSFEEIIGLEKLSGIDLSFNKISSIRGPPTNLVEWNIKVTDLKLDHNEIQSLNGSLSGLRELNTLDLSYNKMKKIAPDDFIGLDKLRFLYISHNYLKTLEELSGTFLPKLEVLKASYNQLTILEKDFQGLPILCHADLANNQIIALGRELVSKTRCTLGNGANEGTWDTLKIFLQDNPILCDAALPEISAYMEINHTRIYGISHCPPLSEQPITSKPNGFLGYIPETTSAIAATSPKTVETVKPLPYQVAGATAANQGTQTAPLVTISNPLQQSINDSLKLSKLASEIQELKNRVEELATQIEVKPEKHEDLGENRKP</sequence>
<dbReference type="Gene3D" id="3.80.10.10">
    <property type="entry name" value="Ribonuclease Inhibitor"/>
    <property type="match status" value="3"/>
</dbReference>
<keyword evidence="2 4" id="KW-0732">Signal</keyword>
<dbReference type="SMART" id="SM00365">
    <property type="entry name" value="LRR_SD22"/>
    <property type="match status" value="5"/>
</dbReference>
<dbReference type="GO" id="GO:0031012">
    <property type="term" value="C:extracellular matrix"/>
    <property type="evidence" value="ECO:0007669"/>
    <property type="project" value="TreeGrafter"/>
</dbReference>
<dbReference type="Pfam" id="PF13855">
    <property type="entry name" value="LRR_8"/>
    <property type="match status" value="4"/>
</dbReference>
<dbReference type="EMBL" id="JARQZJ010000102">
    <property type="protein sequence ID" value="KAK9886780.1"/>
    <property type="molecule type" value="Genomic_DNA"/>
</dbReference>
<accession>A0AAW1UWB7</accession>
<evidence type="ECO:0000256" key="1">
    <source>
        <dbReference type="ARBA" id="ARBA00022614"/>
    </source>
</evidence>
<evidence type="ECO:0000256" key="4">
    <source>
        <dbReference type="SAM" id="SignalP"/>
    </source>
</evidence>
<evidence type="ECO:0000256" key="2">
    <source>
        <dbReference type="ARBA" id="ARBA00022729"/>
    </source>
</evidence>
<protein>
    <submittedName>
        <fullName evidence="5">Uncharacterized protein</fullName>
    </submittedName>
</protein>
<evidence type="ECO:0000313" key="5">
    <source>
        <dbReference type="EMBL" id="KAK9886780.1"/>
    </source>
</evidence>
<feature type="chain" id="PRO_5043710594" evidence="4">
    <location>
        <begin position="21"/>
        <end position="651"/>
    </location>
</feature>
<evidence type="ECO:0000256" key="3">
    <source>
        <dbReference type="ARBA" id="ARBA00022737"/>
    </source>
</evidence>
<dbReference type="PROSITE" id="PS51450">
    <property type="entry name" value="LRR"/>
    <property type="match status" value="4"/>
</dbReference>
<dbReference type="AlphaFoldDB" id="A0AAW1UWB7"/>
<dbReference type="InterPro" id="IPR032675">
    <property type="entry name" value="LRR_dom_sf"/>
</dbReference>
<dbReference type="InterPro" id="IPR003591">
    <property type="entry name" value="Leu-rich_rpt_typical-subtyp"/>
</dbReference>
<proteinExistence type="predicted"/>
<keyword evidence="1" id="KW-0433">Leucine-rich repeat</keyword>